<comment type="caution">
    <text evidence="2">The sequence shown here is derived from an EMBL/GenBank/DDBJ whole genome shotgun (WGS) entry which is preliminary data.</text>
</comment>
<dbReference type="STRING" id="1915074.SPHI_26540"/>
<dbReference type="EMBL" id="MPSB01000015">
    <property type="protein sequence ID" value="ONF95115.1"/>
    <property type="molecule type" value="Genomic_DNA"/>
</dbReference>
<keyword evidence="1" id="KW-1133">Transmembrane helix</keyword>
<organism evidence="2 3">
    <name type="scientific">Sphingomonas jeddahensis</name>
    <dbReference type="NCBI Taxonomy" id="1915074"/>
    <lineage>
        <taxon>Bacteria</taxon>
        <taxon>Pseudomonadati</taxon>
        <taxon>Pseudomonadota</taxon>
        <taxon>Alphaproteobacteria</taxon>
        <taxon>Sphingomonadales</taxon>
        <taxon>Sphingomonadaceae</taxon>
        <taxon>Sphingomonas</taxon>
    </lineage>
</organism>
<keyword evidence="1" id="KW-0812">Transmembrane</keyword>
<protein>
    <submittedName>
        <fullName evidence="2">Uncharacterized protein</fullName>
    </submittedName>
</protein>
<keyword evidence="1" id="KW-0472">Membrane</keyword>
<gene>
    <name evidence="2" type="ORF">SPHI_26540</name>
</gene>
<accession>A0A1V2ERK6</accession>
<feature type="transmembrane region" description="Helical" evidence="1">
    <location>
        <begin position="37"/>
        <end position="54"/>
    </location>
</feature>
<dbReference type="AlphaFoldDB" id="A0A1V2ERK6"/>
<keyword evidence="3" id="KW-1185">Reference proteome</keyword>
<proteinExistence type="predicted"/>
<reference evidence="2 3" key="1">
    <citation type="submission" date="2016-11" db="EMBL/GenBank/DDBJ databases">
        <title>Genome sequence of Sphingomonas jeddahensis G39.</title>
        <authorList>
            <person name="Poehlein A."/>
            <person name="Wuebbeler J.H."/>
            <person name="Steinbuechel A."/>
            <person name="Daniel R."/>
        </authorList>
    </citation>
    <scope>NUCLEOTIDE SEQUENCE [LARGE SCALE GENOMIC DNA]</scope>
    <source>
        <strain evidence="2 3">G39</strain>
    </source>
</reference>
<dbReference type="Proteomes" id="UP000188729">
    <property type="component" value="Unassembled WGS sequence"/>
</dbReference>
<sequence length="55" mass="5916">MNAISSAAPAIAMLAAFACVIGGGWMIRTRRDPKRGWLLIVMAAVLFGNVLIWTL</sequence>
<dbReference type="OrthoDB" id="7586225at2"/>
<feature type="transmembrane region" description="Helical" evidence="1">
    <location>
        <begin position="6"/>
        <end position="25"/>
    </location>
</feature>
<evidence type="ECO:0000313" key="3">
    <source>
        <dbReference type="Proteomes" id="UP000188729"/>
    </source>
</evidence>
<name>A0A1V2ERK6_9SPHN</name>
<dbReference type="RefSeq" id="WP_158049716.1">
    <property type="nucleotide sequence ID" value="NZ_MPSB01000015.1"/>
</dbReference>
<evidence type="ECO:0000256" key="1">
    <source>
        <dbReference type="SAM" id="Phobius"/>
    </source>
</evidence>
<evidence type="ECO:0000313" key="2">
    <source>
        <dbReference type="EMBL" id="ONF95115.1"/>
    </source>
</evidence>